<dbReference type="EMBL" id="JAGZZN010000002">
    <property type="protein sequence ID" value="MBS6536062.1"/>
    <property type="molecule type" value="Genomic_DNA"/>
</dbReference>
<dbReference type="Proteomes" id="UP000761167">
    <property type="component" value="Unassembled WGS sequence"/>
</dbReference>
<dbReference type="AlphaFoldDB" id="A0A943SSH1"/>
<evidence type="ECO:0000313" key="1">
    <source>
        <dbReference type="EMBL" id="MBS6536062.1"/>
    </source>
</evidence>
<evidence type="ECO:0000313" key="2">
    <source>
        <dbReference type="Proteomes" id="UP000761167"/>
    </source>
</evidence>
<gene>
    <name evidence="1" type="ORF">KH363_00785</name>
</gene>
<organism evidence="1 2">
    <name type="scientific">Streptococcus parasanguinis</name>
    <dbReference type="NCBI Taxonomy" id="1318"/>
    <lineage>
        <taxon>Bacteria</taxon>
        <taxon>Bacillati</taxon>
        <taxon>Bacillota</taxon>
        <taxon>Bacilli</taxon>
        <taxon>Lactobacillales</taxon>
        <taxon>Streptococcaceae</taxon>
        <taxon>Streptococcus</taxon>
    </lineage>
</organism>
<reference evidence="1" key="1">
    <citation type="submission" date="2021-02" db="EMBL/GenBank/DDBJ databases">
        <title>Infant gut strain persistence is associated with maternal origin, phylogeny, and functional potential including surface adhesion and iron acquisition.</title>
        <authorList>
            <person name="Lou Y.C."/>
        </authorList>
    </citation>
    <scope>NUCLEOTIDE SEQUENCE</scope>
    <source>
        <strain evidence="1">L3_060_000G1_dasL3_060_000G1_metabat.metabat.86_ sub</strain>
    </source>
</reference>
<comment type="caution">
    <text evidence="1">The sequence shown here is derived from an EMBL/GenBank/DDBJ whole genome shotgun (WGS) entry which is preliminary data.</text>
</comment>
<sequence length="93" mass="10353">MIVIGGISSLTKPKATRSTEATITANAKTNTFKMTDMLGEEFTIYLRENPEVLENFDKVESLTGANTSTVSVRFGVAWKNESINRKIYLINSF</sequence>
<accession>A0A943SSH1</accession>
<protein>
    <submittedName>
        <fullName evidence="1">Uncharacterized protein</fullName>
    </submittedName>
</protein>
<name>A0A943SSH1_STRPA</name>
<proteinExistence type="predicted"/>